<gene>
    <name evidence="1" type="ORF">GALL_209750</name>
</gene>
<dbReference type="EMBL" id="MLJW01000139">
    <property type="protein sequence ID" value="OIQ97032.1"/>
    <property type="molecule type" value="Genomic_DNA"/>
</dbReference>
<dbReference type="AlphaFoldDB" id="A0A1J5RLF8"/>
<evidence type="ECO:0008006" key="2">
    <source>
        <dbReference type="Google" id="ProtNLM"/>
    </source>
</evidence>
<organism evidence="1">
    <name type="scientific">mine drainage metagenome</name>
    <dbReference type="NCBI Taxonomy" id="410659"/>
    <lineage>
        <taxon>unclassified sequences</taxon>
        <taxon>metagenomes</taxon>
        <taxon>ecological metagenomes</taxon>
    </lineage>
</organism>
<name>A0A1J5RLF8_9ZZZZ</name>
<sequence>MKKITAVLLFSAISSNAFADVSDIKASNNQFGIQVSSTNVDYTETGNGQLGTSTGTLDTETGRLSGYALTISAMQDLWLGNDYVAAEYSRTSGKTTYTGSLQGGIFGSVVSTSTAGLTDYSLRYGKGFIANSKLMLTPYLEFGSHEWDRGVNQGETYNHNYYGIGALGQFSPVRKLVLSANAMIGSTFKSNIDVVGSFSGALGNSSLYKAGIGADYAFTKDFHGSAGVDYVHFNYGISATYPIGGGLVAWEPDSKTTYTIARVGLGLAF</sequence>
<protein>
    <recommendedName>
        <fullName evidence="2">Outer membrane protein beta-barrel domain-containing protein</fullName>
    </recommendedName>
</protein>
<comment type="caution">
    <text evidence="1">The sequence shown here is derived from an EMBL/GenBank/DDBJ whole genome shotgun (WGS) entry which is preliminary data.</text>
</comment>
<proteinExistence type="predicted"/>
<evidence type="ECO:0000313" key="1">
    <source>
        <dbReference type="EMBL" id="OIQ97032.1"/>
    </source>
</evidence>
<accession>A0A1J5RLF8</accession>
<reference evidence="1" key="1">
    <citation type="submission" date="2016-10" db="EMBL/GenBank/DDBJ databases">
        <title>Sequence of Gallionella enrichment culture.</title>
        <authorList>
            <person name="Poehlein A."/>
            <person name="Muehling M."/>
            <person name="Daniel R."/>
        </authorList>
    </citation>
    <scope>NUCLEOTIDE SEQUENCE</scope>
</reference>